<sequence length="43" mass="5047">MERPERNAADFGGRWTVERHFHVTRARRLIGLPSKLLILILGY</sequence>
<dbReference type="AlphaFoldDB" id="A0A4P2VMD4"/>
<organism evidence="1 2">
    <name type="scientific">Conexivisphaera calida</name>
    <dbReference type="NCBI Taxonomy" id="1874277"/>
    <lineage>
        <taxon>Archaea</taxon>
        <taxon>Nitrososphaerota</taxon>
        <taxon>Conexivisphaeria</taxon>
        <taxon>Conexivisphaerales</taxon>
        <taxon>Conexivisphaeraceae</taxon>
        <taxon>Conexivisphaera</taxon>
    </lineage>
</organism>
<reference evidence="1 2" key="1">
    <citation type="journal article" date="2019" name="ISME J.">
        <title>Isolation and characterization of a thermophilic sulfur- and iron-reducing thaumarchaeote from a terrestrial acidic hot spring.</title>
        <authorList>
            <person name="Kato S."/>
            <person name="Itoh T."/>
            <person name="Yuki M."/>
            <person name="Nagamori M."/>
            <person name="Ohnishi M."/>
            <person name="Uematsu K."/>
            <person name="Suzuki K."/>
            <person name="Takashina T."/>
            <person name="Ohkuma M."/>
        </authorList>
    </citation>
    <scope>NUCLEOTIDE SEQUENCE [LARGE SCALE GENOMIC DNA]</scope>
    <source>
        <strain evidence="1 2">NAS-02</strain>
    </source>
</reference>
<dbReference type="EMBL" id="AP018732">
    <property type="protein sequence ID" value="BBE42198.1"/>
    <property type="molecule type" value="Genomic_DNA"/>
</dbReference>
<name>A0A4P2VMD4_9ARCH</name>
<dbReference type="Proteomes" id="UP000509448">
    <property type="component" value="Chromosome"/>
</dbReference>
<protein>
    <submittedName>
        <fullName evidence="1">Uncharacterized protein</fullName>
    </submittedName>
</protein>
<accession>A0A4P2VMD4</accession>
<evidence type="ECO:0000313" key="1">
    <source>
        <dbReference type="EMBL" id="BBE42198.1"/>
    </source>
</evidence>
<gene>
    <name evidence="1" type="ORF">NAS2_0809</name>
</gene>
<keyword evidence="2" id="KW-1185">Reference proteome</keyword>
<evidence type="ECO:0000313" key="2">
    <source>
        <dbReference type="Proteomes" id="UP000509448"/>
    </source>
</evidence>
<proteinExistence type="predicted"/>
<dbReference type="KEGG" id="ccai:NAS2_0809"/>